<reference evidence="2" key="1">
    <citation type="journal article" date="2023" name="Mol. Ecol. Resour.">
        <title>Chromosome-level genome assembly of a triploid poplar Populus alba 'Berolinensis'.</title>
        <authorList>
            <person name="Chen S."/>
            <person name="Yu Y."/>
            <person name="Wang X."/>
            <person name="Wang S."/>
            <person name="Zhang T."/>
            <person name="Zhou Y."/>
            <person name="He R."/>
            <person name="Meng N."/>
            <person name="Wang Y."/>
            <person name="Liu W."/>
            <person name="Liu Z."/>
            <person name="Liu J."/>
            <person name="Guo Q."/>
            <person name="Huang H."/>
            <person name="Sederoff R.R."/>
            <person name="Wang G."/>
            <person name="Qu G."/>
            <person name="Chen S."/>
        </authorList>
    </citation>
    <scope>NUCLEOTIDE SEQUENCE</scope>
    <source>
        <strain evidence="2">SC-2020</strain>
    </source>
</reference>
<name>A0AAD6MP36_9ROSI</name>
<evidence type="ECO:0000313" key="2">
    <source>
        <dbReference type="EMBL" id="KAJ6989133.1"/>
    </source>
</evidence>
<keyword evidence="1" id="KW-0732">Signal</keyword>
<feature type="signal peptide" evidence="1">
    <location>
        <begin position="1"/>
        <end position="16"/>
    </location>
</feature>
<comment type="caution">
    <text evidence="2">The sequence shown here is derived from an EMBL/GenBank/DDBJ whole genome shotgun (WGS) entry which is preliminary data.</text>
</comment>
<proteinExistence type="predicted"/>
<evidence type="ECO:0000256" key="1">
    <source>
        <dbReference type="SAM" id="SignalP"/>
    </source>
</evidence>
<keyword evidence="3" id="KW-1185">Reference proteome</keyword>
<dbReference type="EMBL" id="JAQIZT010000008">
    <property type="protein sequence ID" value="KAJ6989133.1"/>
    <property type="molecule type" value="Genomic_DNA"/>
</dbReference>
<dbReference type="Proteomes" id="UP001164929">
    <property type="component" value="Chromosome 8"/>
</dbReference>
<gene>
    <name evidence="2" type="ORF">NC653_021880</name>
</gene>
<sequence>MTIGLFASGAALFALGLHQCYVNNAPQRARVKARNDFVRERLRKKYGKE</sequence>
<organism evidence="2 3">
    <name type="scientific">Populus alba x Populus x berolinensis</name>
    <dbReference type="NCBI Taxonomy" id="444605"/>
    <lineage>
        <taxon>Eukaryota</taxon>
        <taxon>Viridiplantae</taxon>
        <taxon>Streptophyta</taxon>
        <taxon>Embryophyta</taxon>
        <taxon>Tracheophyta</taxon>
        <taxon>Spermatophyta</taxon>
        <taxon>Magnoliopsida</taxon>
        <taxon>eudicotyledons</taxon>
        <taxon>Gunneridae</taxon>
        <taxon>Pentapetalae</taxon>
        <taxon>rosids</taxon>
        <taxon>fabids</taxon>
        <taxon>Malpighiales</taxon>
        <taxon>Salicaceae</taxon>
        <taxon>Saliceae</taxon>
        <taxon>Populus</taxon>
    </lineage>
</organism>
<accession>A0AAD6MP36</accession>
<protein>
    <submittedName>
        <fullName evidence="2">Uncharacterized protein</fullName>
    </submittedName>
</protein>
<evidence type="ECO:0000313" key="3">
    <source>
        <dbReference type="Proteomes" id="UP001164929"/>
    </source>
</evidence>
<feature type="chain" id="PRO_5042112149" evidence="1">
    <location>
        <begin position="17"/>
        <end position="49"/>
    </location>
</feature>
<dbReference type="AlphaFoldDB" id="A0AAD6MP36"/>